<dbReference type="AlphaFoldDB" id="A0AAD1ZZB2"/>
<accession>A0AAD1ZZB2</accession>
<evidence type="ECO:0000313" key="1">
    <source>
        <dbReference type="EMBL" id="CAI9778343.1"/>
    </source>
</evidence>
<sequence>MASNIGNLSHGILFTLQVPHRQRLAESNQPKTWFTSAEIAPSRRLDFFFFFGRDLSRLRRICLDGGNTEGYERGFGGYGGGSGGGSSGGSLYSNRGGYGLILCIHGSDRLLELTGTIRKGHGQPQYLDKLQIFGAAYLGPFGHFFNILLGKIFKGKKDNQTVAKKEG</sequence>
<dbReference type="Proteomes" id="UP000834106">
    <property type="component" value="Chromosome 16"/>
</dbReference>
<reference evidence="1" key="1">
    <citation type="submission" date="2023-05" db="EMBL/GenBank/DDBJ databases">
        <authorList>
            <person name="Huff M."/>
        </authorList>
    </citation>
    <scope>NUCLEOTIDE SEQUENCE</scope>
</reference>
<evidence type="ECO:0000313" key="2">
    <source>
        <dbReference type="Proteomes" id="UP000834106"/>
    </source>
</evidence>
<protein>
    <submittedName>
        <fullName evidence="1">Uncharacterized protein</fullName>
    </submittedName>
</protein>
<gene>
    <name evidence="1" type="ORF">FPE_LOCUS25773</name>
</gene>
<name>A0AAD1ZZB2_9LAMI</name>
<dbReference type="EMBL" id="OU503051">
    <property type="protein sequence ID" value="CAI9778343.1"/>
    <property type="molecule type" value="Genomic_DNA"/>
</dbReference>
<keyword evidence="2" id="KW-1185">Reference proteome</keyword>
<proteinExistence type="predicted"/>
<organism evidence="1 2">
    <name type="scientific">Fraxinus pennsylvanica</name>
    <dbReference type="NCBI Taxonomy" id="56036"/>
    <lineage>
        <taxon>Eukaryota</taxon>
        <taxon>Viridiplantae</taxon>
        <taxon>Streptophyta</taxon>
        <taxon>Embryophyta</taxon>
        <taxon>Tracheophyta</taxon>
        <taxon>Spermatophyta</taxon>
        <taxon>Magnoliopsida</taxon>
        <taxon>eudicotyledons</taxon>
        <taxon>Gunneridae</taxon>
        <taxon>Pentapetalae</taxon>
        <taxon>asterids</taxon>
        <taxon>lamiids</taxon>
        <taxon>Lamiales</taxon>
        <taxon>Oleaceae</taxon>
        <taxon>Oleeae</taxon>
        <taxon>Fraxinus</taxon>
    </lineage>
</organism>